<protein>
    <recommendedName>
        <fullName evidence="1">D-inositol 3-phosphate glycosyltransferase</fullName>
    </recommendedName>
</protein>
<dbReference type="EMBL" id="JBBDGN010000003">
    <property type="protein sequence ID" value="MEJ1091098.1"/>
    <property type="molecule type" value="Genomic_DNA"/>
</dbReference>
<evidence type="ECO:0000256" key="1">
    <source>
        <dbReference type="ARBA" id="ARBA00021292"/>
    </source>
</evidence>
<dbReference type="InterPro" id="IPR050194">
    <property type="entry name" value="Glycosyltransferase_grp1"/>
</dbReference>
<evidence type="ECO:0000256" key="2">
    <source>
        <dbReference type="ARBA" id="ARBA00022676"/>
    </source>
</evidence>
<evidence type="ECO:0000259" key="4">
    <source>
        <dbReference type="Pfam" id="PF13579"/>
    </source>
</evidence>
<organism evidence="5 6">
    <name type="scientific">Microbacterium istanbulense</name>
    <dbReference type="NCBI Taxonomy" id="3122049"/>
    <lineage>
        <taxon>Bacteria</taxon>
        <taxon>Bacillati</taxon>
        <taxon>Actinomycetota</taxon>
        <taxon>Actinomycetes</taxon>
        <taxon>Micrococcales</taxon>
        <taxon>Microbacteriaceae</taxon>
        <taxon>Microbacterium</taxon>
    </lineage>
</organism>
<reference evidence="5 6" key="1">
    <citation type="submission" date="2024-02" db="EMBL/GenBank/DDBJ databases">
        <authorList>
            <person name="Saticioglu I.B."/>
        </authorList>
    </citation>
    <scope>NUCLEOTIDE SEQUENCE [LARGE SCALE GENOMIC DNA]</scope>
    <source>
        <strain evidence="5 6">Mu-43</strain>
    </source>
</reference>
<evidence type="ECO:0000256" key="3">
    <source>
        <dbReference type="ARBA" id="ARBA00022679"/>
    </source>
</evidence>
<accession>A0ABU8LK90</accession>
<dbReference type="RefSeq" id="WP_337318307.1">
    <property type="nucleotide sequence ID" value="NZ_JBBDGN010000003.1"/>
</dbReference>
<evidence type="ECO:0000313" key="5">
    <source>
        <dbReference type="EMBL" id="MEJ1091098.1"/>
    </source>
</evidence>
<dbReference type="Proteomes" id="UP001366085">
    <property type="component" value="Unassembled WGS sequence"/>
</dbReference>
<sequence length="391" mass="41372">MTSLTGRRIAITSRIFAPEPGAASLRLAALVTALAESGAEVTVLTSTVPAAVDNPPLTFPESVRVRRAPVLRDKAGYVRGYVQYLSFDIPLFFRILCGRRFDVIVAEPPPTSGLAVWLACTLRRTPYVYYAADVWSEAAAVAGAPRFVTRAVARLESFVASGASAVAAVSASVKSRMEHLAPSARVVDVGNGYDADVFTPTGAAHHERRPYLLYAGTASEVHGAMIFIDALPAVVAAVPDALVAFIGQGSEWQAMQERAELIAPGSTLFLPRMSPEDTATWIRGARGTLASVLPDGYDAFPTKMLASVGCGTPVVYAGPDPGRAFASDPHVGRAVSFDAADVADAMIAALQSAQTEAGRERLAGWARAQHSLESVMMRMRQLIASTLNRAG</sequence>
<comment type="caution">
    <text evidence="5">The sequence shown here is derived from an EMBL/GenBank/DDBJ whole genome shotgun (WGS) entry which is preliminary data.</text>
</comment>
<dbReference type="InterPro" id="IPR028098">
    <property type="entry name" value="Glyco_trans_4-like_N"/>
</dbReference>
<feature type="domain" description="Glycosyltransferase subfamily 4-like N-terminal" evidence="4">
    <location>
        <begin position="24"/>
        <end position="192"/>
    </location>
</feature>
<dbReference type="Gene3D" id="3.40.50.2000">
    <property type="entry name" value="Glycogen Phosphorylase B"/>
    <property type="match status" value="2"/>
</dbReference>
<dbReference type="PANTHER" id="PTHR45947">
    <property type="entry name" value="SULFOQUINOVOSYL TRANSFERASE SQD2"/>
    <property type="match status" value="1"/>
</dbReference>
<dbReference type="SUPFAM" id="SSF53756">
    <property type="entry name" value="UDP-Glycosyltransferase/glycogen phosphorylase"/>
    <property type="match status" value="1"/>
</dbReference>
<gene>
    <name evidence="5" type="ORF">WDU93_05270</name>
</gene>
<dbReference type="Pfam" id="PF13579">
    <property type="entry name" value="Glyco_trans_4_4"/>
    <property type="match status" value="1"/>
</dbReference>
<keyword evidence="3" id="KW-0808">Transferase</keyword>
<dbReference type="Pfam" id="PF13692">
    <property type="entry name" value="Glyco_trans_1_4"/>
    <property type="match status" value="1"/>
</dbReference>
<proteinExistence type="predicted"/>
<keyword evidence="6" id="KW-1185">Reference proteome</keyword>
<dbReference type="PANTHER" id="PTHR45947:SF3">
    <property type="entry name" value="SULFOQUINOVOSYL TRANSFERASE SQD2"/>
    <property type="match status" value="1"/>
</dbReference>
<name>A0ABU8LK90_9MICO</name>
<evidence type="ECO:0000313" key="6">
    <source>
        <dbReference type="Proteomes" id="UP001366085"/>
    </source>
</evidence>
<keyword evidence="2" id="KW-0328">Glycosyltransferase</keyword>